<protein>
    <recommendedName>
        <fullName evidence="3">YCII-related domain-containing protein</fullName>
    </recommendedName>
</protein>
<accession>A0ABS4CFN7</accession>
<dbReference type="EMBL" id="JAEDXU010000001">
    <property type="protein sequence ID" value="MBP1044951.1"/>
    <property type="molecule type" value="Genomic_DNA"/>
</dbReference>
<dbReference type="PANTHER" id="PTHR37828:SF1">
    <property type="entry name" value="YCII-RELATED DOMAIN-CONTAINING PROTEIN"/>
    <property type="match status" value="1"/>
</dbReference>
<keyword evidence="2" id="KW-1185">Reference proteome</keyword>
<evidence type="ECO:0000313" key="1">
    <source>
        <dbReference type="EMBL" id="MBP1044951.1"/>
    </source>
</evidence>
<comment type="caution">
    <text evidence="1">The sequence shown here is derived from an EMBL/GenBank/DDBJ whole genome shotgun (WGS) entry which is preliminary data.</text>
</comment>
<proteinExistence type="predicted"/>
<dbReference type="Proteomes" id="UP000673375">
    <property type="component" value="Unassembled WGS sequence"/>
</dbReference>
<dbReference type="SUPFAM" id="SSF54909">
    <property type="entry name" value="Dimeric alpha+beta barrel"/>
    <property type="match status" value="1"/>
</dbReference>
<reference evidence="1 2" key="1">
    <citation type="submission" date="2020-12" db="EMBL/GenBank/DDBJ databases">
        <title>Vagococcus allomyrinae sp. nov. and Enterococcus lavae sp. nov., isolated from the larvae of Allomyrina dichotoma.</title>
        <authorList>
            <person name="Lee S.D."/>
        </authorList>
    </citation>
    <scope>NUCLEOTIDE SEQUENCE [LARGE SCALE GENOMIC DNA]</scope>
    <source>
        <strain evidence="1 2">BWM-S5</strain>
    </source>
</reference>
<dbReference type="InterPro" id="IPR011008">
    <property type="entry name" value="Dimeric_a/b-barrel"/>
</dbReference>
<sequence>MDKWSYVMFIEKSKTYNKITKAIVESHVGNLRAWDENGNLEFCGVFKGYPGVAGMVILNAESYEEAEALCKQEPLVVGGYATYSLKAVQVADKENNYLL</sequence>
<dbReference type="PANTHER" id="PTHR37828">
    <property type="entry name" value="GSR2449 PROTEIN"/>
    <property type="match status" value="1"/>
</dbReference>
<name>A0ABS4CFN7_9ENTE</name>
<evidence type="ECO:0000313" key="2">
    <source>
        <dbReference type="Proteomes" id="UP000673375"/>
    </source>
</evidence>
<gene>
    <name evidence="1" type="ORF">I6N96_01565</name>
</gene>
<dbReference type="Gene3D" id="3.30.70.1060">
    <property type="entry name" value="Dimeric alpha+beta barrel"/>
    <property type="match status" value="1"/>
</dbReference>
<evidence type="ECO:0008006" key="3">
    <source>
        <dbReference type="Google" id="ProtNLM"/>
    </source>
</evidence>
<organism evidence="1 2">
    <name type="scientific">Enterococcus larvae</name>
    <dbReference type="NCBI Taxonomy" id="2794352"/>
    <lineage>
        <taxon>Bacteria</taxon>
        <taxon>Bacillati</taxon>
        <taxon>Bacillota</taxon>
        <taxon>Bacilli</taxon>
        <taxon>Lactobacillales</taxon>
        <taxon>Enterococcaceae</taxon>
        <taxon>Enterococcus</taxon>
    </lineage>
</organism>
<dbReference type="RefSeq" id="WP_209555744.1">
    <property type="nucleotide sequence ID" value="NZ_JAEDXU010000001.1"/>
</dbReference>